<accession>A0A6M3JHC5</accession>
<organism evidence="1">
    <name type="scientific">viral metagenome</name>
    <dbReference type="NCBI Taxonomy" id="1070528"/>
    <lineage>
        <taxon>unclassified sequences</taxon>
        <taxon>metagenomes</taxon>
        <taxon>organismal metagenomes</taxon>
    </lineage>
</organism>
<sequence>MKTLEIDSNYGGVFGLNTGKGQQMIYKGGDTWMMREGDREKTIESPDTTKKALAYVSQPTIHMGR</sequence>
<name>A0A6M3JHC5_9ZZZZ</name>
<gene>
    <name evidence="1" type="ORF">MM415A04970_0002</name>
</gene>
<reference evidence="1" key="1">
    <citation type="submission" date="2020-03" db="EMBL/GenBank/DDBJ databases">
        <title>The deep terrestrial virosphere.</title>
        <authorList>
            <person name="Holmfeldt K."/>
            <person name="Nilsson E."/>
            <person name="Simone D."/>
            <person name="Lopez-Fernandez M."/>
            <person name="Wu X."/>
            <person name="de Brujin I."/>
            <person name="Lundin D."/>
            <person name="Andersson A."/>
            <person name="Bertilsson S."/>
            <person name="Dopson M."/>
        </authorList>
    </citation>
    <scope>NUCLEOTIDE SEQUENCE</scope>
    <source>
        <strain evidence="1">MM415A04970</strain>
    </source>
</reference>
<proteinExistence type="predicted"/>
<dbReference type="EMBL" id="MT141685">
    <property type="protein sequence ID" value="QJA69190.1"/>
    <property type="molecule type" value="Genomic_DNA"/>
</dbReference>
<dbReference type="AlphaFoldDB" id="A0A6M3JHC5"/>
<protein>
    <submittedName>
        <fullName evidence="1">Uncharacterized protein</fullName>
    </submittedName>
</protein>
<evidence type="ECO:0000313" key="1">
    <source>
        <dbReference type="EMBL" id="QJA69190.1"/>
    </source>
</evidence>